<dbReference type="AlphaFoldDB" id="A0A927NCI8"/>
<sequence>MTTHPDRRAFLTASAMAGLAALCACSGDGGDGGATPAATSPATTKGRPSGSATKPPPRPSSFAEAPELAAQVKAGSLPPVGDRLPRNPYVMPHHWVTPGTYGGNLRMPTTETAGAANKEYMYGHSLLRWLNDGLDVGPGLVESWESNDDASEWTFHFRQGLRWSDGEPWSTADIMFWWEDMVLNEDHSEAPPDETRSANGALVDMSAPDPHTLVMRFETPAPLTPFHLARWVNGGVGPAWMAPKHYLAPYHPRYNPKVPANWASAAGQFDRRRDFGVNPACPTMTGWRVRTYSEGRSVVWERNPYYYCVDTSGNQLPFLDTVTMVAAQDVEVTKLQLQEGKVDHAHGPFLSLTLADVSGLKRTEARTGLEVLLWDGGSGTSSIFFLNYDYRDPKLRPLIREPRFRQALSLAFDRADARKSIYFNTGEITTGTYSPKASDLHSGAGATRAYAGWRDSFSRHDPERAKALLDELGVVDKDGDGLRELPDGGKLVISLDYPAGTSPEHIHKNALLERDWKAIGIQARQNPIAPDAFSIKWQAGELMSTTAWENGGGIHEILIEPQVLVPLSGFADWWAPLHANYHAIRDTPAAEKVRDVDPYQRKPPSIEPVKGGPIERLWALHDQAKVETDTLKRYQLVWEMVSIHVKDGPFFMGPVANTPVPILAHKDLGNVPRREQLALNGFAGPWSHPTPAVYDPETWFWRHPEAHT</sequence>
<feature type="domain" description="Solute-binding protein family 5" evidence="3">
    <location>
        <begin position="136"/>
        <end position="542"/>
    </location>
</feature>
<dbReference type="CDD" id="cd08500">
    <property type="entry name" value="PBP2_NikA_DppA_OppA_like_4"/>
    <property type="match status" value="1"/>
</dbReference>
<dbReference type="GO" id="GO:1904680">
    <property type="term" value="F:peptide transmembrane transporter activity"/>
    <property type="evidence" value="ECO:0007669"/>
    <property type="project" value="TreeGrafter"/>
</dbReference>
<evidence type="ECO:0000313" key="4">
    <source>
        <dbReference type="EMBL" id="MBE1613017.1"/>
    </source>
</evidence>
<gene>
    <name evidence="4" type="ORF">HEB94_009865</name>
</gene>
<keyword evidence="2" id="KW-0732">Signal</keyword>
<dbReference type="Proteomes" id="UP000638648">
    <property type="component" value="Unassembled WGS sequence"/>
</dbReference>
<dbReference type="PANTHER" id="PTHR30290:SF62">
    <property type="entry name" value="OLIGOPEPTIDE ABC TRANSPORTER, PERIPLASMIC OLIGOPEPTIDE-BINDING PROTEIN"/>
    <property type="match status" value="1"/>
</dbReference>
<dbReference type="InterPro" id="IPR039424">
    <property type="entry name" value="SBP_5"/>
</dbReference>
<feature type="chain" id="PRO_5037610938" evidence="2">
    <location>
        <begin position="27"/>
        <end position="708"/>
    </location>
</feature>
<evidence type="ECO:0000259" key="3">
    <source>
        <dbReference type="Pfam" id="PF00496"/>
    </source>
</evidence>
<protein>
    <submittedName>
        <fullName evidence="4">Peptide/nickel transport system substrate-binding protein</fullName>
    </submittedName>
</protein>
<dbReference type="Gene3D" id="3.10.105.10">
    <property type="entry name" value="Dipeptide-binding Protein, Domain 3"/>
    <property type="match status" value="1"/>
</dbReference>
<dbReference type="EMBL" id="JADBEM010000001">
    <property type="protein sequence ID" value="MBE1613017.1"/>
    <property type="molecule type" value="Genomic_DNA"/>
</dbReference>
<proteinExistence type="predicted"/>
<feature type="compositionally biased region" description="Low complexity" evidence="1">
    <location>
        <begin position="34"/>
        <end position="44"/>
    </location>
</feature>
<dbReference type="Gene3D" id="3.40.190.10">
    <property type="entry name" value="Periplasmic binding protein-like II"/>
    <property type="match status" value="1"/>
</dbReference>
<evidence type="ECO:0000256" key="2">
    <source>
        <dbReference type="SAM" id="SignalP"/>
    </source>
</evidence>
<accession>A0A927NCI8</accession>
<dbReference type="PANTHER" id="PTHR30290">
    <property type="entry name" value="PERIPLASMIC BINDING COMPONENT OF ABC TRANSPORTER"/>
    <property type="match status" value="1"/>
</dbReference>
<evidence type="ECO:0000313" key="5">
    <source>
        <dbReference type="Proteomes" id="UP000638648"/>
    </source>
</evidence>
<dbReference type="Pfam" id="PF00496">
    <property type="entry name" value="SBP_bac_5"/>
    <property type="match status" value="1"/>
</dbReference>
<feature type="region of interest" description="Disordered" evidence="1">
    <location>
        <begin position="28"/>
        <end position="63"/>
    </location>
</feature>
<dbReference type="GO" id="GO:0015833">
    <property type="term" value="P:peptide transport"/>
    <property type="evidence" value="ECO:0007669"/>
    <property type="project" value="TreeGrafter"/>
</dbReference>
<keyword evidence="5" id="KW-1185">Reference proteome</keyword>
<dbReference type="InterPro" id="IPR000914">
    <property type="entry name" value="SBP_5_dom"/>
</dbReference>
<dbReference type="InterPro" id="IPR006311">
    <property type="entry name" value="TAT_signal"/>
</dbReference>
<dbReference type="PROSITE" id="PS51318">
    <property type="entry name" value="TAT"/>
    <property type="match status" value="1"/>
</dbReference>
<dbReference type="PROSITE" id="PS51257">
    <property type="entry name" value="PROKAR_LIPOPROTEIN"/>
    <property type="match status" value="1"/>
</dbReference>
<dbReference type="RefSeq" id="WP_337918483.1">
    <property type="nucleotide sequence ID" value="NZ_BAABJL010000128.1"/>
</dbReference>
<name>A0A927NCI8_9ACTN</name>
<evidence type="ECO:0000256" key="1">
    <source>
        <dbReference type="SAM" id="MobiDB-lite"/>
    </source>
</evidence>
<dbReference type="SUPFAM" id="SSF53850">
    <property type="entry name" value="Periplasmic binding protein-like II"/>
    <property type="match status" value="1"/>
</dbReference>
<feature type="signal peptide" evidence="2">
    <location>
        <begin position="1"/>
        <end position="26"/>
    </location>
</feature>
<comment type="caution">
    <text evidence="4">The sequence shown here is derived from an EMBL/GenBank/DDBJ whole genome shotgun (WGS) entry which is preliminary data.</text>
</comment>
<organism evidence="4 5">
    <name type="scientific">Actinopolymorpha pittospori</name>
    <dbReference type="NCBI Taxonomy" id="648752"/>
    <lineage>
        <taxon>Bacteria</taxon>
        <taxon>Bacillati</taxon>
        <taxon>Actinomycetota</taxon>
        <taxon>Actinomycetes</taxon>
        <taxon>Propionibacteriales</taxon>
        <taxon>Actinopolymorphaceae</taxon>
        <taxon>Actinopolymorpha</taxon>
    </lineage>
</organism>
<reference evidence="4" key="1">
    <citation type="submission" date="2020-10" db="EMBL/GenBank/DDBJ databases">
        <title>Sequencing the genomes of 1000 actinobacteria strains.</title>
        <authorList>
            <person name="Klenk H.-P."/>
        </authorList>
    </citation>
    <scope>NUCLEOTIDE SEQUENCE</scope>
    <source>
        <strain evidence="4">DSM 45354</strain>
    </source>
</reference>